<dbReference type="AlphaFoldDB" id="G3AJ75"/>
<gene>
    <name evidence="1" type="ORF">SPAPADRAFT_65056</name>
</gene>
<organism evidence="2">
    <name type="scientific">Spathaspora passalidarum (strain NRRL Y-27907 / 11-Y1)</name>
    <dbReference type="NCBI Taxonomy" id="619300"/>
    <lineage>
        <taxon>Eukaryota</taxon>
        <taxon>Fungi</taxon>
        <taxon>Dikarya</taxon>
        <taxon>Ascomycota</taxon>
        <taxon>Saccharomycotina</taxon>
        <taxon>Pichiomycetes</taxon>
        <taxon>Debaryomycetaceae</taxon>
        <taxon>Spathaspora</taxon>
    </lineage>
</organism>
<dbReference type="GeneID" id="18875014"/>
<name>G3AJ75_SPAPN</name>
<dbReference type="EMBL" id="GL996500">
    <property type="protein sequence ID" value="EGW33830.1"/>
    <property type="molecule type" value="Genomic_DNA"/>
</dbReference>
<dbReference type="HOGENOM" id="CLU_1262212_0_0_1"/>
<accession>G3AJ75</accession>
<dbReference type="InParanoid" id="G3AJ75"/>
<dbReference type="Proteomes" id="UP000000709">
    <property type="component" value="Unassembled WGS sequence"/>
</dbReference>
<keyword evidence="2" id="KW-1185">Reference proteome</keyword>
<dbReference type="RefSeq" id="XP_007373414.1">
    <property type="nucleotide sequence ID" value="XM_007373352.1"/>
</dbReference>
<evidence type="ECO:0000313" key="2">
    <source>
        <dbReference type="Proteomes" id="UP000000709"/>
    </source>
</evidence>
<protein>
    <submittedName>
        <fullName evidence="1">Uncharacterized protein</fullName>
    </submittedName>
</protein>
<sequence>MLRIYCKNKERLNLKHKRIIYYDNVNKNIKVKRKEKDFITLENYVYLDKNEKTMYSTRYPTKSIKIENENDIFLALYYPTDVIYRNLAVNYYNEEDRIYAEEHNECVNQRFLALKTTEEIIDPCDSMYLTYIKDKDDRYKLDKVFYVVSNKTIYLGTNVSLTKDNFIKVDKIKDRERNLLELFLIKFKCDIKKVEQQSVYSLYVNDFDILEEVISQQLK</sequence>
<proteinExistence type="predicted"/>
<reference evidence="1 2" key="1">
    <citation type="journal article" date="2011" name="Proc. Natl. Acad. Sci. U.S.A.">
        <title>Comparative genomics of xylose-fermenting fungi for enhanced biofuel production.</title>
        <authorList>
            <person name="Wohlbach D.J."/>
            <person name="Kuo A."/>
            <person name="Sato T.K."/>
            <person name="Potts K.M."/>
            <person name="Salamov A.A."/>
            <person name="LaButti K.M."/>
            <person name="Sun H."/>
            <person name="Clum A."/>
            <person name="Pangilinan J.L."/>
            <person name="Lindquist E.A."/>
            <person name="Lucas S."/>
            <person name="Lapidus A."/>
            <person name="Jin M."/>
            <person name="Gunawan C."/>
            <person name="Balan V."/>
            <person name="Dale B.E."/>
            <person name="Jeffries T.W."/>
            <person name="Zinkel R."/>
            <person name="Barry K.W."/>
            <person name="Grigoriev I.V."/>
            <person name="Gasch A.P."/>
        </authorList>
    </citation>
    <scope>NUCLEOTIDE SEQUENCE [LARGE SCALE GENOMIC DNA]</scope>
    <source>
        <strain evidence="2">NRRL Y-27907 / 11-Y1</strain>
    </source>
</reference>
<dbReference type="KEGG" id="spaa:SPAPADRAFT_65056"/>
<evidence type="ECO:0000313" key="1">
    <source>
        <dbReference type="EMBL" id="EGW33830.1"/>
    </source>
</evidence>